<dbReference type="PANTHER" id="PTHR44591:SF25">
    <property type="entry name" value="CHEMOTAXIS TWO-COMPONENT RESPONSE REGULATOR"/>
    <property type="match status" value="1"/>
</dbReference>
<evidence type="ECO:0000256" key="1">
    <source>
        <dbReference type="ARBA" id="ARBA00022553"/>
    </source>
</evidence>
<dbReference type="SUPFAM" id="SSF52172">
    <property type="entry name" value="CheY-like"/>
    <property type="match status" value="1"/>
</dbReference>
<proteinExistence type="predicted"/>
<dbReference type="Gene3D" id="3.40.50.2300">
    <property type="match status" value="1"/>
</dbReference>
<dbReference type="Pfam" id="PF00072">
    <property type="entry name" value="Response_reg"/>
    <property type="match status" value="1"/>
</dbReference>
<dbReference type="EMBL" id="BAEO01000006">
    <property type="protein sequence ID" value="GAC17323.1"/>
    <property type="molecule type" value="Genomic_DNA"/>
</dbReference>
<evidence type="ECO:0000313" key="5">
    <source>
        <dbReference type="Proteomes" id="UP000006327"/>
    </source>
</evidence>
<dbReference type="InterPro" id="IPR011006">
    <property type="entry name" value="CheY-like_superfamily"/>
</dbReference>
<dbReference type="InterPro" id="IPR050595">
    <property type="entry name" value="Bact_response_regulator"/>
</dbReference>
<keyword evidence="1" id="KW-0597">Phosphoprotein</keyword>
<keyword evidence="5" id="KW-1185">Reference proteome</keyword>
<reference evidence="4 5" key="1">
    <citation type="journal article" date="2017" name="Antonie Van Leeuwenhoek">
        <title>Rhizobium rhizosphaerae sp. nov., a novel species isolated from rice rhizosphere.</title>
        <authorList>
            <person name="Zhao J.J."/>
            <person name="Zhang J."/>
            <person name="Zhang R.J."/>
            <person name="Zhang C.W."/>
            <person name="Yin H.Q."/>
            <person name="Zhang X.X."/>
        </authorList>
    </citation>
    <scope>NUCLEOTIDE SEQUENCE [LARGE SCALE GENOMIC DNA]</scope>
    <source>
        <strain evidence="4 5">BSs20135</strain>
    </source>
</reference>
<dbReference type="RefSeq" id="WP_007616086.1">
    <property type="nucleotide sequence ID" value="NZ_BAEO01000006.1"/>
</dbReference>
<feature type="domain" description="Response regulatory" evidence="3">
    <location>
        <begin position="16"/>
        <end position="130"/>
    </location>
</feature>
<dbReference type="GO" id="GO:0000160">
    <property type="term" value="P:phosphorelay signal transduction system"/>
    <property type="evidence" value="ECO:0007669"/>
    <property type="project" value="InterPro"/>
</dbReference>
<dbReference type="PROSITE" id="PS50110">
    <property type="entry name" value="RESPONSE_REGULATORY"/>
    <property type="match status" value="1"/>
</dbReference>
<dbReference type="STRING" id="493475.GARC_0341"/>
<dbReference type="PANTHER" id="PTHR44591">
    <property type="entry name" value="STRESS RESPONSE REGULATOR PROTEIN 1"/>
    <property type="match status" value="1"/>
</dbReference>
<name>K6YL45_9ALTE</name>
<evidence type="ECO:0000313" key="4">
    <source>
        <dbReference type="EMBL" id="GAC17323.1"/>
    </source>
</evidence>
<evidence type="ECO:0000259" key="3">
    <source>
        <dbReference type="PROSITE" id="PS50110"/>
    </source>
</evidence>
<dbReference type="AlphaFoldDB" id="K6YL45"/>
<dbReference type="Proteomes" id="UP000006327">
    <property type="component" value="Unassembled WGS sequence"/>
</dbReference>
<dbReference type="InterPro" id="IPR001789">
    <property type="entry name" value="Sig_transdc_resp-reg_receiver"/>
</dbReference>
<accession>K6YL45</accession>
<comment type="caution">
    <text evidence="4">The sequence shown here is derived from an EMBL/GenBank/DDBJ whole genome shotgun (WGS) entry which is preliminary data.</text>
</comment>
<dbReference type="OrthoDB" id="7062251at2"/>
<gene>
    <name evidence="4" type="primary">fixJ</name>
    <name evidence="4" type="ORF">GARC_0341</name>
</gene>
<protein>
    <submittedName>
        <fullName evidence="4">Transcriptional regulatory protein fixJ</fullName>
    </submittedName>
</protein>
<dbReference type="SMART" id="SM00448">
    <property type="entry name" value="REC"/>
    <property type="match status" value="1"/>
</dbReference>
<sequence length="133" mass="14732">MESKINVANKQLVKPIVYLVDGDHKLQVSLSKLLNQNNVAVEMFSSAEDLLQTKLRTRAACLIVEVNLPNMDGIQLLEHINNLGVRLPTIVLSSDGNVSVAVRAMKAKAIDFIEKPFVENTLVKKVLDIIELN</sequence>
<organism evidence="4 5">
    <name type="scientific">Paraglaciecola arctica BSs20135</name>
    <dbReference type="NCBI Taxonomy" id="493475"/>
    <lineage>
        <taxon>Bacteria</taxon>
        <taxon>Pseudomonadati</taxon>
        <taxon>Pseudomonadota</taxon>
        <taxon>Gammaproteobacteria</taxon>
        <taxon>Alteromonadales</taxon>
        <taxon>Alteromonadaceae</taxon>
        <taxon>Paraglaciecola</taxon>
    </lineage>
</organism>
<evidence type="ECO:0000256" key="2">
    <source>
        <dbReference type="PROSITE-ProRule" id="PRU00169"/>
    </source>
</evidence>
<dbReference type="eggNOG" id="COG4566">
    <property type="taxonomic scope" value="Bacteria"/>
</dbReference>
<comment type="caution">
    <text evidence="2">Lacks conserved residue(s) required for the propagation of feature annotation.</text>
</comment>